<dbReference type="RefSeq" id="WP_210759600.1">
    <property type="nucleotide sequence ID" value="NZ_CP060139.1"/>
</dbReference>
<evidence type="ECO:0008006" key="3">
    <source>
        <dbReference type="Google" id="ProtNLM"/>
    </source>
</evidence>
<name>A0A7H0VH77_9FLAO</name>
<dbReference type="AlphaFoldDB" id="A0A7H0VH77"/>
<gene>
    <name evidence="1" type="ORF">H4K34_04295</name>
</gene>
<evidence type="ECO:0000313" key="1">
    <source>
        <dbReference type="EMBL" id="QNR25075.1"/>
    </source>
</evidence>
<evidence type="ECO:0000313" key="2">
    <source>
        <dbReference type="Proteomes" id="UP000516305"/>
    </source>
</evidence>
<reference evidence="1 2" key="1">
    <citation type="submission" date="2020-08" db="EMBL/GenBank/DDBJ databases">
        <title>Croceimicrobium hydrocarbonivorans gen. nov., sp. nov., a novel marine bacterium isolated from a bacterial consortium that degrades polyethylene terephthalate.</title>
        <authorList>
            <person name="Liu R."/>
        </authorList>
    </citation>
    <scope>NUCLEOTIDE SEQUENCE [LARGE SCALE GENOMIC DNA]</scope>
    <source>
        <strain evidence="1 2">A20-9</strain>
    </source>
</reference>
<dbReference type="PROSITE" id="PS51257">
    <property type="entry name" value="PROKAR_LIPOPROTEIN"/>
    <property type="match status" value="1"/>
</dbReference>
<keyword evidence="2" id="KW-1185">Reference proteome</keyword>
<protein>
    <recommendedName>
        <fullName evidence="3">Lipoprotein</fullName>
    </recommendedName>
</protein>
<proteinExistence type="predicted"/>
<dbReference type="KEGG" id="chyd:H4K34_04295"/>
<sequence>MKRLFSFFTTSFGILSILLLALGCSEEEPAYPELKILNSLPSNIAFGDTLIIQFEAEPINQYRINILQGDRVVGSQFRPLYREGNFFEAEVIFNDRYLSSGNYDLRLTAYNQGQFLSNFHPFRYAELEAEQLGFALLSDQSLEILDADGIKLREFTLNQSFDRVKVSARDSLIYLISLADNGIEVRHLRDFSEVTFMPAPLGANQNSFTYVLKRDRNFYLLQRNGYIQEIGEGSIQSSRFIGVTGQQYYARTAAWFDEQLAVFSAFGDGSNAQLEVYSSNLLGQLYTYPLLGSSPRLAALNDDELALLIRKPGAGVWELNRYRKSDHTYTNLETFTDEALYDAAAIAPSDLVFSSASGLYRYSSLGGGNAQLVDPRHFENFQISKINGALYLQNGNLIQRLLLNNNLQFAASSSKLLKDYEILYNK</sequence>
<dbReference type="Proteomes" id="UP000516305">
    <property type="component" value="Chromosome"/>
</dbReference>
<dbReference type="EMBL" id="CP060139">
    <property type="protein sequence ID" value="QNR25075.1"/>
    <property type="molecule type" value="Genomic_DNA"/>
</dbReference>
<organism evidence="1 2">
    <name type="scientific">Croceimicrobium hydrocarbonivorans</name>
    <dbReference type="NCBI Taxonomy" id="2761580"/>
    <lineage>
        <taxon>Bacteria</taxon>
        <taxon>Pseudomonadati</taxon>
        <taxon>Bacteroidota</taxon>
        <taxon>Flavobacteriia</taxon>
        <taxon>Flavobacteriales</taxon>
        <taxon>Owenweeksiaceae</taxon>
        <taxon>Croceimicrobium</taxon>
    </lineage>
</organism>
<accession>A0A7H0VH77</accession>